<dbReference type="EMBL" id="JAYJLD010000005">
    <property type="protein sequence ID" value="MEB3101033.1"/>
    <property type="molecule type" value="Genomic_DNA"/>
</dbReference>
<evidence type="ECO:0008006" key="4">
    <source>
        <dbReference type="Google" id="ProtNLM"/>
    </source>
</evidence>
<comment type="caution">
    <text evidence="2">The sequence shown here is derived from an EMBL/GenBank/DDBJ whole genome shotgun (WGS) entry which is preliminary data.</text>
</comment>
<name>A0ABU5ZEV7_9BACL</name>
<keyword evidence="1" id="KW-0812">Transmembrane</keyword>
<sequence length="180" mass="20158">MNTKWNEKMERTVIKLENYGNSIALYILLISLMASILSLSLPTFDWSPNQKAFGVFALFFIGLSALHGVMWWILTREFLKLSPEIKRFLSSAIRLVRPVHMMTGMLGLGLVLLHGLSFITGNGFDWNGVTATGTLAFVALFLLALDGIGLMMSPFLSRAIHRWIAGSFLAFLVVHLWIVL</sequence>
<evidence type="ECO:0000313" key="2">
    <source>
        <dbReference type="EMBL" id="MEB3101033.1"/>
    </source>
</evidence>
<feature type="transmembrane region" description="Helical" evidence="1">
    <location>
        <begin position="95"/>
        <end position="116"/>
    </location>
</feature>
<evidence type="ECO:0000313" key="3">
    <source>
        <dbReference type="Proteomes" id="UP001310386"/>
    </source>
</evidence>
<feature type="transmembrane region" description="Helical" evidence="1">
    <location>
        <begin position="53"/>
        <end position="74"/>
    </location>
</feature>
<feature type="transmembrane region" description="Helical" evidence="1">
    <location>
        <begin position="160"/>
        <end position="178"/>
    </location>
</feature>
<evidence type="ECO:0000256" key="1">
    <source>
        <dbReference type="SAM" id="Phobius"/>
    </source>
</evidence>
<keyword evidence="1" id="KW-0472">Membrane</keyword>
<protein>
    <recommendedName>
        <fullName evidence="4">Cytochrome b561 bacterial/Ni-hydrogenase domain-containing protein</fullName>
    </recommendedName>
</protein>
<organism evidence="2 3">
    <name type="scientific">Ferviditalea candida</name>
    <dbReference type="NCBI Taxonomy" id="3108399"/>
    <lineage>
        <taxon>Bacteria</taxon>
        <taxon>Bacillati</taxon>
        <taxon>Bacillota</taxon>
        <taxon>Bacilli</taxon>
        <taxon>Bacillales</taxon>
        <taxon>Paenibacillaceae</taxon>
        <taxon>Ferviditalea</taxon>
    </lineage>
</organism>
<feature type="transmembrane region" description="Helical" evidence="1">
    <location>
        <begin position="128"/>
        <end position="148"/>
    </location>
</feature>
<gene>
    <name evidence="2" type="ORF">VF724_05090</name>
</gene>
<proteinExistence type="predicted"/>
<dbReference type="Proteomes" id="UP001310386">
    <property type="component" value="Unassembled WGS sequence"/>
</dbReference>
<dbReference type="RefSeq" id="WP_371753148.1">
    <property type="nucleotide sequence ID" value="NZ_JAYJLD010000005.1"/>
</dbReference>
<reference evidence="2" key="1">
    <citation type="submission" date="2023-12" db="EMBL/GenBank/DDBJ databases">
        <title>Fervidustalea candida gen. nov., sp. nov., a novel member of the family Paenibacillaceae isolated from a geothermal area.</title>
        <authorList>
            <person name="Li W.-J."/>
            <person name="Jiao J.-Y."/>
            <person name="Chen Y."/>
        </authorList>
    </citation>
    <scope>NUCLEOTIDE SEQUENCE</scope>
    <source>
        <strain evidence="2">SYSU GA230002</strain>
    </source>
</reference>
<feature type="transmembrane region" description="Helical" evidence="1">
    <location>
        <begin position="21"/>
        <end position="41"/>
    </location>
</feature>
<keyword evidence="3" id="KW-1185">Reference proteome</keyword>
<keyword evidence="1" id="KW-1133">Transmembrane helix</keyword>
<accession>A0ABU5ZEV7</accession>